<accession>A0AAP2W6Q7</accession>
<feature type="transmembrane region" description="Helical" evidence="1">
    <location>
        <begin position="167"/>
        <end position="186"/>
    </location>
</feature>
<gene>
    <name evidence="2" type="ORF">LQE92_02675</name>
</gene>
<sequence length="228" mass="25718">MENNSISKKVKPMIEKWKKDYTFKTIASSIISFGVSILFALYNGFLGIHLLSVWHGSICVFYLLLIAIRGMILLTEKKNIAGAEQEREHCRCRTFVISSVMLLLLNLALILPISLMVILEKPVNMGVIPAITMAAYTTYKLTMASVHIQKQRHSRHGNILIGQLRTINFIDALVSILTLQNTLIMVEQTESSVDDMFILSAVSSAAIYIVILFITIRLLMIGLKRYKK</sequence>
<feature type="transmembrane region" description="Helical" evidence="1">
    <location>
        <begin position="125"/>
        <end position="146"/>
    </location>
</feature>
<keyword evidence="1" id="KW-0812">Transmembrane</keyword>
<keyword evidence="1" id="KW-0472">Membrane</keyword>
<name>A0AAP2W6Q7_9FIRM</name>
<dbReference type="AlphaFoldDB" id="A0AAP2W6Q7"/>
<organism evidence="2 3">
    <name type="scientific">Lientehia hominis</name>
    <dbReference type="NCBI Taxonomy" id="2897778"/>
    <lineage>
        <taxon>Bacteria</taxon>
        <taxon>Bacillati</taxon>
        <taxon>Bacillota</taxon>
        <taxon>Clostridia</taxon>
        <taxon>Lachnospirales</taxon>
        <taxon>Lachnospiraceae</taxon>
        <taxon>Lientehia</taxon>
    </lineage>
</organism>
<keyword evidence="1" id="KW-1133">Transmembrane helix</keyword>
<evidence type="ECO:0000313" key="3">
    <source>
        <dbReference type="Proteomes" id="UP001299265"/>
    </source>
</evidence>
<protein>
    <submittedName>
        <fullName evidence="2">Uncharacterized protein</fullName>
    </submittedName>
</protein>
<proteinExistence type="predicted"/>
<reference evidence="2 3" key="1">
    <citation type="submission" date="2021-11" db="EMBL/GenBank/DDBJ databases">
        <title>Lacrimispora sp. nov. NSJ-141 isolated from human feces.</title>
        <authorList>
            <person name="Abdugheni R."/>
        </authorList>
    </citation>
    <scope>NUCLEOTIDE SEQUENCE [LARGE SCALE GENOMIC DNA]</scope>
    <source>
        <strain evidence="2 3">NSJ-141</strain>
    </source>
</reference>
<keyword evidence="3" id="KW-1185">Reference proteome</keyword>
<feature type="transmembrane region" description="Helical" evidence="1">
    <location>
        <begin position="21"/>
        <end position="42"/>
    </location>
</feature>
<evidence type="ECO:0000313" key="2">
    <source>
        <dbReference type="EMBL" id="MCD2491533.1"/>
    </source>
</evidence>
<feature type="transmembrane region" description="Helical" evidence="1">
    <location>
        <begin position="95"/>
        <end position="119"/>
    </location>
</feature>
<feature type="transmembrane region" description="Helical" evidence="1">
    <location>
        <begin position="198"/>
        <end position="220"/>
    </location>
</feature>
<comment type="caution">
    <text evidence="2">The sequence shown here is derived from an EMBL/GenBank/DDBJ whole genome shotgun (WGS) entry which is preliminary data.</text>
</comment>
<feature type="transmembrane region" description="Helical" evidence="1">
    <location>
        <begin position="54"/>
        <end position="74"/>
    </location>
</feature>
<evidence type="ECO:0000256" key="1">
    <source>
        <dbReference type="SAM" id="Phobius"/>
    </source>
</evidence>
<dbReference type="RefSeq" id="WP_231061458.1">
    <property type="nucleotide sequence ID" value="NZ_JAJNOR010000001.1"/>
</dbReference>
<dbReference type="EMBL" id="JAJNOR010000001">
    <property type="protein sequence ID" value="MCD2491533.1"/>
    <property type="molecule type" value="Genomic_DNA"/>
</dbReference>
<dbReference type="Proteomes" id="UP001299265">
    <property type="component" value="Unassembled WGS sequence"/>
</dbReference>